<evidence type="ECO:0000256" key="1">
    <source>
        <dbReference type="ARBA" id="ARBA00005254"/>
    </source>
</evidence>
<accession>A0A6A5C5T7</accession>
<dbReference type="OMA" id="PKTDSWH"/>
<dbReference type="Gene3D" id="3.90.226.10">
    <property type="entry name" value="2-enoyl-CoA Hydratase, Chain A, domain 1"/>
    <property type="match status" value="1"/>
</dbReference>
<feature type="compositionally biased region" description="Low complexity" evidence="2">
    <location>
        <begin position="29"/>
        <end position="49"/>
    </location>
</feature>
<dbReference type="VEuPathDB" id="AmoebaDB:FDP41_011104"/>
<dbReference type="OrthoDB" id="448450at2759"/>
<sequence length="391" mass="43339">MSKLVPAFFLPHHSHSQRKDLSEKEEGKATTTTTAGATTTTTTTRNCTTSRDVRVHSDPMSNSSPTNPISSTTATTTTTSDDHHTKKHMNMQENSAFLESEDIFTSHRHKKYHGSHHHTNSLPKQHPLAPKTNFRHIIVSQCPEEKGITIIRINRPHVKNAVHRPCADELFQAFYNFEKDETALVAILYGGEDMFCSGADLKEVAKGNMNQVESAYETLKGPMGPTRMVLSKPVIAAIGSGYCCAGGLELAAWCDLRVCKKNSIFGVLCRRFGVPLIDGGTIRLPALLGLSRAMDLILTGREIDGCEAYNIGLANRLVSENDNVLEEATKLAKQLCTFPQLCMRHDKLSAYDSVYSPLRAKLQKEYEYGLAPLNMETLQGARKFSERQSKL</sequence>
<reference evidence="3 4" key="1">
    <citation type="journal article" date="2019" name="Sci. Rep.">
        <title>Nanopore sequencing improves the draft genome of the human pathogenic amoeba Naegleria fowleri.</title>
        <authorList>
            <person name="Liechti N."/>
            <person name="Schurch N."/>
            <person name="Bruggmann R."/>
            <person name="Wittwer M."/>
        </authorList>
    </citation>
    <scope>NUCLEOTIDE SEQUENCE [LARGE SCALE GENOMIC DNA]</scope>
    <source>
        <strain evidence="3 4">ATCC 30894</strain>
    </source>
</reference>
<dbReference type="EMBL" id="VFQX01000007">
    <property type="protein sequence ID" value="KAF0983126.1"/>
    <property type="molecule type" value="Genomic_DNA"/>
</dbReference>
<dbReference type="GeneID" id="68118319"/>
<dbReference type="VEuPathDB" id="AmoebaDB:NfTy_017030"/>
<evidence type="ECO:0008006" key="5">
    <source>
        <dbReference type="Google" id="ProtNLM"/>
    </source>
</evidence>
<dbReference type="SUPFAM" id="SSF52096">
    <property type="entry name" value="ClpP/crotonase"/>
    <property type="match status" value="1"/>
</dbReference>
<evidence type="ECO:0000313" key="4">
    <source>
        <dbReference type="Proteomes" id="UP000444721"/>
    </source>
</evidence>
<dbReference type="Gene3D" id="1.10.287.2460">
    <property type="match status" value="1"/>
</dbReference>
<dbReference type="VEuPathDB" id="AmoebaDB:NF0112360"/>
<feature type="compositionally biased region" description="Low complexity" evidence="2">
    <location>
        <begin position="61"/>
        <end position="79"/>
    </location>
</feature>
<evidence type="ECO:0000313" key="3">
    <source>
        <dbReference type="EMBL" id="KAF0983126.1"/>
    </source>
</evidence>
<comment type="similarity">
    <text evidence="1">Belongs to the enoyl-CoA hydratase/isomerase family.</text>
</comment>
<gene>
    <name evidence="3" type="ORF">FDP41_011104</name>
</gene>
<dbReference type="InterPro" id="IPR029045">
    <property type="entry name" value="ClpP/crotonase-like_dom_sf"/>
</dbReference>
<dbReference type="InterPro" id="IPR001753">
    <property type="entry name" value="Enoyl-CoA_hydra/iso"/>
</dbReference>
<dbReference type="PANTHER" id="PTHR43802:SF1">
    <property type="entry name" value="IP11341P-RELATED"/>
    <property type="match status" value="1"/>
</dbReference>
<dbReference type="Proteomes" id="UP000444721">
    <property type="component" value="Unassembled WGS sequence"/>
</dbReference>
<dbReference type="PANTHER" id="PTHR43802">
    <property type="entry name" value="ENOYL-COA HYDRATASE"/>
    <property type="match status" value="1"/>
</dbReference>
<organism evidence="3 4">
    <name type="scientific">Naegleria fowleri</name>
    <name type="common">Brain eating amoeba</name>
    <dbReference type="NCBI Taxonomy" id="5763"/>
    <lineage>
        <taxon>Eukaryota</taxon>
        <taxon>Discoba</taxon>
        <taxon>Heterolobosea</taxon>
        <taxon>Tetramitia</taxon>
        <taxon>Eutetramitia</taxon>
        <taxon>Vahlkampfiidae</taxon>
        <taxon>Naegleria</taxon>
    </lineage>
</organism>
<feature type="compositionally biased region" description="Basic and acidic residues" evidence="2">
    <location>
        <begin position="17"/>
        <end position="28"/>
    </location>
</feature>
<comment type="caution">
    <text evidence="3">The sequence shown here is derived from an EMBL/GenBank/DDBJ whole genome shotgun (WGS) entry which is preliminary data.</text>
</comment>
<dbReference type="Pfam" id="PF00378">
    <property type="entry name" value="ECH_1"/>
    <property type="match status" value="1"/>
</dbReference>
<dbReference type="AlphaFoldDB" id="A0A6A5C5T7"/>
<proteinExistence type="inferred from homology"/>
<protein>
    <recommendedName>
        <fullName evidence="5">Enoyl-CoA hydratase</fullName>
    </recommendedName>
</protein>
<feature type="region of interest" description="Disordered" evidence="2">
    <location>
        <begin position="1"/>
        <end position="85"/>
    </location>
</feature>
<dbReference type="RefSeq" id="XP_044567839.1">
    <property type="nucleotide sequence ID" value="XM_044701477.1"/>
</dbReference>
<evidence type="ECO:0000256" key="2">
    <source>
        <dbReference type="SAM" id="MobiDB-lite"/>
    </source>
</evidence>
<keyword evidence="4" id="KW-1185">Reference proteome</keyword>
<dbReference type="NCBIfam" id="NF006108">
    <property type="entry name" value="PRK08259.1"/>
    <property type="match status" value="1"/>
</dbReference>
<name>A0A6A5C5T7_NAEFO</name>
<dbReference type="CDD" id="cd06558">
    <property type="entry name" value="crotonase-like"/>
    <property type="match status" value="1"/>
</dbReference>